<evidence type="ECO:0000313" key="2">
    <source>
        <dbReference type="EMBL" id="BBZ79885.1"/>
    </source>
</evidence>
<feature type="domain" description="Erythromycin biosynthesis protein CIII-like C-terminal" evidence="1">
    <location>
        <begin position="267"/>
        <end position="390"/>
    </location>
</feature>
<organism evidence="2 3">
    <name type="scientific">Mycolicibacterium anyangense</name>
    <dbReference type="NCBI Taxonomy" id="1431246"/>
    <lineage>
        <taxon>Bacteria</taxon>
        <taxon>Bacillati</taxon>
        <taxon>Actinomycetota</taxon>
        <taxon>Actinomycetes</taxon>
        <taxon>Mycobacteriales</taxon>
        <taxon>Mycobacteriaceae</taxon>
        <taxon>Mycolicibacterium</taxon>
    </lineage>
</organism>
<dbReference type="Gene3D" id="3.40.50.2000">
    <property type="entry name" value="Glycogen Phosphorylase B"/>
    <property type="match status" value="2"/>
</dbReference>
<dbReference type="RefSeq" id="WP_163807205.1">
    <property type="nucleotide sequence ID" value="NZ_AP022620.1"/>
</dbReference>
<evidence type="ECO:0000313" key="3">
    <source>
        <dbReference type="Proteomes" id="UP000467249"/>
    </source>
</evidence>
<accession>A0A6N4WGD4</accession>
<keyword evidence="3" id="KW-1185">Reference proteome</keyword>
<sequence length="427" mass="45141">MATILAYGAPALGHLLPASALLRELADRGHTVHLRTSAAGVQTGERLGLHVAPVDPRIEAITSPDWTARSVFGVLKMTIDVLCRRAELEVDDLACAVAEVKPDALILDANCWGAISAADAGTLPWAVFSPFTPFLRSRGVPPVGPGMRPWPGPVGVVRDRILRAVVWQVMDRPMLPRLNAVRTRVGAPPVRSVDEFLRRAPLMLVVGGEPFEYPHPDWGDRVHLIGACASDTDVAAPDWLAAITDPVVLVTTSSIRQADSRLGEVALQALADEPVHVVATFPAGVPEDLAIPANATVRQYVPHGPLLDRAVCAVTHGGMGATVRALDRGVPVCVVPFGRDQPEVAMRVEVARCGTRLPAAKLTPARLRAKVSEAMAMADGARRVAAGFAATGGVAKGADLIEQHLLSRSAVPAQPKCTPWASGSSEE</sequence>
<dbReference type="GO" id="GO:0008194">
    <property type="term" value="F:UDP-glycosyltransferase activity"/>
    <property type="evidence" value="ECO:0007669"/>
    <property type="project" value="InterPro"/>
</dbReference>
<dbReference type="PANTHER" id="PTHR48050:SF13">
    <property type="entry name" value="STEROL 3-BETA-GLUCOSYLTRANSFERASE UGT80A2"/>
    <property type="match status" value="1"/>
</dbReference>
<dbReference type="EMBL" id="AP022620">
    <property type="protein sequence ID" value="BBZ79885.1"/>
    <property type="molecule type" value="Genomic_DNA"/>
</dbReference>
<dbReference type="AlphaFoldDB" id="A0A6N4WGD4"/>
<name>A0A6N4WGD4_9MYCO</name>
<gene>
    <name evidence="2" type="ORF">MANY_52220</name>
</gene>
<proteinExistence type="predicted"/>
<evidence type="ECO:0000259" key="1">
    <source>
        <dbReference type="Pfam" id="PF06722"/>
    </source>
</evidence>
<dbReference type="Proteomes" id="UP000467249">
    <property type="component" value="Chromosome"/>
</dbReference>
<dbReference type="InterPro" id="IPR002213">
    <property type="entry name" value="UDP_glucos_trans"/>
</dbReference>
<dbReference type="InterPro" id="IPR010610">
    <property type="entry name" value="EryCIII-like_C"/>
</dbReference>
<dbReference type="KEGG" id="many:MANY_52220"/>
<dbReference type="CDD" id="cd03784">
    <property type="entry name" value="GT1_Gtf-like"/>
    <property type="match status" value="1"/>
</dbReference>
<reference evidence="2 3" key="1">
    <citation type="journal article" date="2019" name="Emerg. Microbes Infect.">
        <title>Comprehensive subspecies identification of 175 nontuberculous mycobacteria species based on 7547 genomic profiles.</title>
        <authorList>
            <person name="Matsumoto Y."/>
            <person name="Kinjo T."/>
            <person name="Motooka D."/>
            <person name="Nabeya D."/>
            <person name="Jung N."/>
            <person name="Uechi K."/>
            <person name="Horii T."/>
            <person name="Iida T."/>
            <person name="Fujita J."/>
            <person name="Nakamura S."/>
        </authorList>
    </citation>
    <scope>NUCLEOTIDE SEQUENCE [LARGE SCALE GENOMIC DNA]</scope>
    <source>
        <strain evidence="2 3">JCM 30275</strain>
    </source>
</reference>
<dbReference type="InterPro" id="IPR050426">
    <property type="entry name" value="Glycosyltransferase_28"/>
</dbReference>
<keyword evidence="2" id="KW-0808">Transferase</keyword>
<dbReference type="PANTHER" id="PTHR48050">
    <property type="entry name" value="STEROL 3-BETA-GLUCOSYLTRANSFERASE"/>
    <property type="match status" value="1"/>
</dbReference>
<dbReference type="SUPFAM" id="SSF53756">
    <property type="entry name" value="UDP-Glycosyltransferase/glycogen phosphorylase"/>
    <property type="match status" value="1"/>
</dbReference>
<protein>
    <submittedName>
        <fullName evidence="2">Glycosyl transferase</fullName>
    </submittedName>
</protein>
<dbReference type="GO" id="GO:0017000">
    <property type="term" value="P:antibiotic biosynthetic process"/>
    <property type="evidence" value="ECO:0007669"/>
    <property type="project" value="UniProtKB-ARBA"/>
</dbReference>
<dbReference type="GO" id="GO:0016758">
    <property type="term" value="F:hexosyltransferase activity"/>
    <property type="evidence" value="ECO:0007669"/>
    <property type="project" value="UniProtKB-ARBA"/>
</dbReference>
<dbReference type="Pfam" id="PF06722">
    <property type="entry name" value="EryCIII-like_C"/>
    <property type="match status" value="1"/>
</dbReference>